<keyword evidence="5" id="KW-1185">Reference proteome</keyword>
<dbReference type="Gene3D" id="1.10.10.60">
    <property type="entry name" value="Homeodomain-like"/>
    <property type="match status" value="1"/>
</dbReference>
<dbReference type="SUPFAM" id="SSF46689">
    <property type="entry name" value="Homeodomain-like"/>
    <property type="match status" value="1"/>
</dbReference>
<comment type="caution">
    <text evidence="4">The sequence shown here is derived from an EMBL/GenBank/DDBJ whole genome shotgun (WGS) entry which is preliminary data.</text>
</comment>
<reference evidence="4 5" key="1">
    <citation type="journal article" date="2021" name="G3 (Bethesda)">
        <title>Genomic diversity, chromosomal rearrangements, and interspecies hybridization in the ogataea polymorpha species complex.</title>
        <authorList>
            <person name="Hanson S.J."/>
            <person name="Cinneide E.O."/>
            <person name="Salzberg L.I."/>
            <person name="Wolfe K.H."/>
            <person name="McGowan J."/>
            <person name="Fitzpatrick D.A."/>
            <person name="Matlin K."/>
        </authorList>
    </citation>
    <scope>NUCLEOTIDE SEQUENCE [LARGE SCALE GENOMIC DNA]</scope>
    <source>
        <strain evidence="4">51-138</strain>
    </source>
</reference>
<evidence type="ECO:0000256" key="1">
    <source>
        <dbReference type="ARBA" id="ARBA00023159"/>
    </source>
</evidence>
<protein>
    <recommendedName>
        <fullName evidence="3">Ada DNA repair metal-binding domain-containing protein</fullName>
    </recommendedName>
</protein>
<feature type="domain" description="Ada DNA repair metal-binding" evidence="3">
    <location>
        <begin position="50"/>
        <end position="94"/>
    </location>
</feature>
<gene>
    <name evidence="4" type="ORF">KL940_001060</name>
</gene>
<evidence type="ECO:0000256" key="2">
    <source>
        <dbReference type="SAM" id="MobiDB-lite"/>
    </source>
</evidence>
<dbReference type="SUPFAM" id="SSF57884">
    <property type="entry name" value="Ada DNA repair protein, N-terminal domain (N-Ada 10)"/>
    <property type="match status" value="1"/>
</dbReference>
<dbReference type="Gene3D" id="3.40.10.10">
    <property type="entry name" value="DNA Methylphosphotriester Repair Domain"/>
    <property type="match status" value="1"/>
</dbReference>
<evidence type="ECO:0000313" key="4">
    <source>
        <dbReference type="EMBL" id="KAG7852178.1"/>
    </source>
</evidence>
<dbReference type="Pfam" id="PF02805">
    <property type="entry name" value="Ada_Zn_binding"/>
    <property type="match status" value="1"/>
</dbReference>
<feature type="region of interest" description="Disordered" evidence="2">
    <location>
        <begin position="297"/>
        <end position="331"/>
    </location>
</feature>
<name>A0ABQ7S2G1_PICAN</name>
<dbReference type="InterPro" id="IPR009057">
    <property type="entry name" value="Homeodomain-like_sf"/>
</dbReference>
<accession>A0ABQ7S2G1</accession>
<dbReference type="InterPro" id="IPR004026">
    <property type="entry name" value="Ada_DNA_repair_Zn-bd"/>
</dbReference>
<evidence type="ECO:0000259" key="3">
    <source>
        <dbReference type="Pfam" id="PF02805"/>
    </source>
</evidence>
<dbReference type="Proteomes" id="UP001197328">
    <property type="component" value="Unassembled WGS sequence"/>
</dbReference>
<feature type="region of interest" description="Disordered" evidence="2">
    <location>
        <begin position="203"/>
        <end position="235"/>
    </location>
</feature>
<dbReference type="InterPro" id="IPR035451">
    <property type="entry name" value="Ada-like_dom_sf"/>
</dbReference>
<keyword evidence="1" id="KW-0010">Activator</keyword>
<evidence type="ECO:0000313" key="5">
    <source>
        <dbReference type="Proteomes" id="UP001197328"/>
    </source>
</evidence>
<sequence length="489" mass="54707">MEACCTKAPRFAKLLVMDLSIHVIIDDEFRKVLAENLWPDVTKGEAWKLTTFVCCRPNCDLGFSSSNKSDITFVDTLDQATATGYRPCRHCFPDRQPNPEDLHDTFVSIDLDLLVKTVEYVNESIGFIKPLMDEEDDKNSSLKESLWKSNNTSLKKRLSGGPVDDNDEVPLTRNKFDHLKLIDLACRHIALAALSTSHSASMVSDSLSKSPSPPDSRRASQAGQGRKKRRRGGVLGFKELASKSNLSPWHFHRVFKSVTGQTPKAYGDKCWEFINKQERKHPVVHRRKDSIVIDTRIANPTLSGDDDDKSARGSTPEADRESVQQAPTAEPTEPMGLMEAVEHAPPLAPLAPAVEPEQLFKPDMSLNAPADLNSPLEATTPLFYDPCQITVPPSATVSPIMPSTADSSATSFQWFDEIEDLFPPKASDLNFELESYQYTPSMAYITNQQAQLQKQRQMEETELADDWLAGFKDDHQDFMVRDELTNYIG</sequence>
<dbReference type="EMBL" id="JAHLVD010000002">
    <property type="protein sequence ID" value="KAG7852178.1"/>
    <property type="molecule type" value="Genomic_DNA"/>
</dbReference>
<organism evidence="4 5">
    <name type="scientific">Pichia angusta</name>
    <name type="common">Yeast</name>
    <name type="synonym">Hansenula polymorpha</name>
    <dbReference type="NCBI Taxonomy" id="870730"/>
    <lineage>
        <taxon>Eukaryota</taxon>
        <taxon>Fungi</taxon>
        <taxon>Dikarya</taxon>
        <taxon>Ascomycota</taxon>
        <taxon>Saccharomycotina</taxon>
        <taxon>Pichiomycetes</taxon>
        <taxon>Pichiales</taxon>
        <taxon>Pichiaceae</taxon>
        <taxon>Ogataea</taxon>
    </lineage>
</organism>
<proteinExistence type="predicted"/>